<sequence>MEEQSLPGHHRYQLIPLGRRVAVLFTKVYGRVLAPGLAELDPRLPTNLAHRSELATAWRKLDRSLNQFTTVALTAA</sequence>
<accession>A0A653F051</accession>
<evidence type="ECO:0000313" key="1">
    <source>
        <dbReference type="EMBL" id="VTP02551.1"/>
    </source>
</evidence>
<proteinExistence type="predicted"/>
<gene>
    <name evidence="1" type="ORF">BIN_B_04572</name>
</gene>
<protein>
    <submittedName>
        <fullName evidence="1">Uncharacterized protein</fullName>
    </submittedName>
</protein>
<dbReference type="EMBL" id="LR589136">
    <property type="protein sequence ID" value="VTP02551.1"/>
    <property type="molecule type" value="Genomic_DNA"/>
</dbReference>
<organism evidence="1">
    <name type="scientific">Mycobacterium riyadhense</name>
    <dbReference type="NCBI Taxonomy" id="486698"/>
    <lineage>
        <taxon>Bacteria</taxon>
        <taxon>Bacillati</taxon>
        <taxon>Actinomycetota</taxon>
        <taxon>Actinomycetes</taxon>
        <taxon>Mycobacteriales</taxon>
        <taxon>Mycobacteriaceae</taxon>
        <taxon>Mycobacterium</taxon>
    </lineage>
</organism>
<name>A0A653F051_9MYCO</name>
<reference evidence="1" key="1">
    <citation type="submission" date="2019-05" db="EMBL/GenBank/DDBJ databases">
        <authorList>
            <person name="Naeem R."/>
            <person name="Antony C."/>
            <person name="Guan Q."/>
        </authorList>
    </citation>
    <scope>NUCLEOTIDE SEQUENCE</scope>
    <source>
        <strain evidence="1">2</strain>
    </source>
</reference>
<dbReference type="AlphaFoldDB" id="A0A653F051"/>